<sequence>MLLSIRDAASPKILGLLLAGSSLLASCAKEDSVAPDTTVAQAKSQDYTGEDLYRGIFFFQGEAATKVPAFDSYRAMIGKQVAEHPGLAAARNRNIDLIVASVRSLDPTYFVKLKQAISSQDFQRIKAAIRQGTTLNEAVTLNTLPSAAQKQSYLQRKRVLQSLDMKRYDFSKEQDITRYTQDAKQALTAAGLDTAPVMLQEEASFVMVYQSGDYVAYHSVSVFVAEVAHAFFEFINEQSGDNKMEVEMLIKQLALNLN</sequence>
<evidence type="ECO:0008006" key="3">
    <source>
        <dbReference type="Google" id="ProtNLM"/>
    </source>
</evidence>
<dbReference type="InterPro" id="IPR023888">
    <property type="entry name" value="SdpC-like"/>
</dbReference>
<keyword evidence="2" id="KW-1185">Reference proteome</keyword>
<dbReference type="PROSITE" id="PS51257">
    <property type="entry name" value="PROKAR_LIPOPROTEIN"/>
    <property type="match status" value="1"/>
</dbReference>
<dbReference type="EMBL" id="CP095049">
    <property type="protein sequence ID" value="UOQ55397.1"/>
    <property type="molecule type" value="Genomic_DNA"/>
</dbReference>
<name>A0ABY4FHH8_9BACT</name>
<accession>A0ABY4FHH8</accession>
<evidence type="ECO:0000313" key="1">
    <source>
        <dbReference type="EMBL" id="UOQ55397.1"/>
    </source>
</evidence>
<reference evidence="1 2" key="1">
    <citation type="submission" date="2022-04" db="EMBL/GenBank/DDBJ databases">
        <title>Hymenobacter sp. isolated from the air.</title>
        <authorList>
            <person name="Won M."/>
            <person name="Lee C.-M."/>
            <person name="Woen H.-Y."/>
            <person name="Kwon S.-W."/>
        </authorList>
    </citation>
    <scope>NUCLEOTIDE SEQUENCE [LARGE SCALE GENOMIC DNA]</scope>
    <source>
        <strain evidence="2">5116 S-27</strain>
    </source>
</reference>
<dbReference type="RefSeq" id="WP_244724069.1">
    <property type="nucleotide sequence ID" value="NZ_CP095049.1"/>
</dbReference>
<evidence type="ECO:0000313" key="2">
    <source>
        <dbReference type="Proteomes" id="UP000831785"/>
    </source>
</evidence>
<protein>
    <recommendedName>
        <fullName evidence="3">SdpC family antimicrobial peptide</fullName>
    </recommendedName>
</protein>
<dbReference type="Proteomes" id="UP000831785">
    <property type="component" value="Chromosome"/>
</dbReference>
<organism evidence="1 2">
    <name type="scientific">Hymenobacter cellulosivorans</name>
    <dbReference type="NCBI Taxonomy" id="2932249"/>
    <lineage>
        <taxon>Bacteria</taxon>
        <taxon>Pseudomonadati</taxon>
        <taxon>Bacteroidota</taxon>
        <taxon>Cytophagia</taxon>
        <taxon>Cytophagales</taxon>
        <taxon>Hymenobacteraceae</taxon>
        <taxon>Hymenobacter</taxon>
    </lineage>
</organism>
<proteinExistence type="predicted"/>
<dbReference type="Pfam" id="PF26137">
    <property type="entry name" value="Toxin_SdpC"/>
    <property type="match status" value="1"/>
</dbReference>
<gene>
    <name evidence="1" type="ORF">MUN80_11720</name>
</gene>